<dbReference type="Pfam" id="PF04082">
    <property type="entry name" value="Fungal_trans"/>
    <property type="match status" value="1"/>
</dbReference>
<dbReference type="GO" id="GO:0005634">
    <property type="term" value="C:nucleus"/>
    <property type="evidence" value="ECO:0007669"/>
    <property type="project" value="UniProtKB-SubCell"/>
</dbReference>
<dbReference type="GO" id="GO:0006351">
    <property type="term" value="P:DNA-templated transcription"/>
    <property type="evidence" value="ECO:0007669"/>
    <property type="project" value="InterPro"/>
</dbReference>
<comment type="caution">
    <text evidence="5">The sequence shown here is derived from an EMBL/GenBank/DDBJ whole genome shotgun (WGS) entry which is preliminary data.</text>
</comment>
<evidence type="ECO:0000256" key="2">
    <source>
        <dbReference type="ARBA" id="ARBA00023242"/>
    </source>
</evidence>
<proteinExistence type="predicted"/>
<evidence type="ECO:0000259" key="4">
    <source>
        <dbReference type="SMART" id="SM00906"/>
    </source>
</evidence>
<feature type="domain" description="Xylanolytic transcriptional activator regulatory" evidence="4">
    <location>
        <begin position="389"/>
        <end position="463"/>
    </location>
</feature>
<reference evidence="5" key="1">
    <citation type="journal article" date="2020" name="BMC Genomics">
        <title>Correction to: Identification and distribution of gene clusters required for synthesis of sphingolipid metabolism inhibitors in diverse species of the filamentous fungus Fusarium.</title>
        <authorList>
            <person name="Kim H.S."/>
            <person name="Lohmar J.M."/>
            <person name="Busman M."/>
            <person name="Brown D.W."/>
            <person name="Naumann T.A."/>
            <person name="Divon H.H."/>
            <person name="Lysoe E."/>
            <person name="Uhlig S."/>
            <person name="Proctor R.H."/>
        </authorList>
    </citation>
    <scope>NUCLEOTIDE SEQUENCE</scope>
    <source>
        <strain evidence="5">NRRL 20472</strain>
    </source>
</reference>
<dbReference type="GO" id="GO:0003677">
    <property type="term" value="F:DNA binding"/>
    <property type="evidence" value="ECO:0007669"/>
    <property type="project" value="InterPro"/>
</dbReference>
<dbReference type="InterPro" id="IPR007219">
    <property type="entry name" value="XnlR_reg_dom"/>
</dbReference>
<protein>
    <recommendedName>
        <fullName evidence="4">Xylanolytic transcriptional activator regulatory domain-containing protein</fullName>
    </recommendedName>
</protein>
<accession>A0A8H4X994</accession>
<sequence length="733" mass="81630">MSPTGHHPHGLLRMELAISRREKAKSRSRWMIDAEQSLLIGSVGLGTSTAAEADARSPDKIRGNELHLISHTLGPPVSFLGGLINHSRCNTEPCLLGPGLNHPGVLNGPAPCVIAESGFSCSYPPSGPIVRRPRKTTINDVASRISQMEKTIEAFKSGEASSPQPLASTTRSTSPSIGLTSREIPPESTNSDQSRHEGLLLSKGKVSHYVNEVLFSRVIEQEDDVRTALATPRLEPPRDVNSPASPFNPMAMLTAGMVTVPIASFHPPRQGAIRLWKVFTDCVDSCTKVVHVPTAETILYTVINDPAKATIENLGLCFAIYYASATALGPSEIHDILGEDKQQILHRFKIGLEQSLAQAEFLESPTVTLLQALAIYSAAMRVHNTGRAVWIINGLALRAAQSIGLHRDGSKLGLSVFESEIRRRVWWHFLERDSRGAEDYGLQNPTGSYQQFGVDQPRNLHDHDLFPEMKELPPSRPDWTRMTLPLCNNQASRAWSQLFQMSTSTDGIPGEDARKQVIKKAMERVEEILERCNPVIPEQRMTIRIARMIIRKVDVVSRRQWQTLRQSDSRCPKVTEGDVLEAVELLELANGMWQDDDMEPFHWISRAFPQYHMMLCILRNLCVCPWGPHSSRAFAAVEFHLDSFKVLENGPLTGLKWTVLMTLRERALLIMQKVEENSKGVQEGQNKPQAGFEGSGDGVQEVQQNVEGDFAMPDWNTILEEFPLDMEDFSLIF</sequence>
<dbReference type="PANTHER" id="PTHR31001:SF57">
    <property type="entry name" value="ZN(II)2CYS6 TRANSCRIPTION FACTOR (EUROFUNG)"/>
    <property type="match status" value="1"/>
</dbReference>
<evidence type="ECO:0000256" key="3">
    <source>
        <dbReference type="SAM" id="MobiDB-lite"/>
    </source>
</evidence>
<keyword evidence="2" id="KW-0539">Nucleus</keyword>
<dbReference type="SMART" id="SM00906">
    <property type="entry name" value="Fungal_trans"/>
    <property type="match status" value="1"/>
</dbReference>
<dbReference type="PANTHER" id="PTHR31001">
    <property type="entry name" value="UNCHARACTERIZED TRANSCRIPTIONAL REGULATORY PROTEIN"/>
    <property type="match status" value="1"/>
</dbReference>
<keyword evidence="6" id="KW-1185">Reference proteome</keyword>
<dbReference type="AlphaFoldDB" id="A0A8H4X994"/>
<feature type="compositionally biased region" description="Polar residues" evidence="3">
    <location>
        <begin position="159"/>
        <end position="179"/>
    </location>
</feature>
<dbReference type="GO" id="GO:0008270">
    <property type="term" value="F:zinc ion binding"/>
    <property type="evidence" value="ECO:0007669"/>
    <property type="project" value="InterPro"/>
</dbReference>
<dbReference type="CDD" id="cd12148">
    <property type="entry name" value="fungal_TF_MHR"/>
    <property type="match status" value="1"/>
</dbReference>
<evidence type="ECO:0000256" key="1">
    <source>
        <dbReference type="ARBA" id="ARBA00004123"/>
    </source>
</evidence>
<feature type="region of interest" description="Disordered" evidence="3">
    <location>
        <begin position="155"/>
        <end position="196"/>
    </location>
</feature>
<comment type="subcellular location">
    <subcellularLocation>
        <location evidence="1">Nucleus</location>
    </subcellularLocation>
</comment>
<dbReference type="OrthoDB" id="424974at2759"/>
<dbReference type="EMBL" id="JABEXW010000332">
    <property type="protein sequence ID" value="KAF4965701.1"/>
    <property type="molecule type" value="Genomic_DNA"/>
</dbReference>
<organism evidence="5 6">
    <name type="scientific">Fusarium sarcochroum</name>
    <dbReference type="NCBI Taxonomy" id="1208366"/>
    <lineage>
        <taxon>Eukaryota</taxon>
        <taxon>Fungi</taxon>
        <taxon>Dikarya</taxon>
        <taxon>Ascomycota</taxon>
        <taxon>Pezizomycotina</taxon>
        <taxon>Sordariomycetes</taxon>
        <taxon>Hypocreomycetidae</taxon>
        <taxon>Hypocreales</taxon>
        <taxon>Nectriaceae</taxon>
        <taxon>Fusarium</taxon>
        <taxon>Fusarium lateritium species complex</taxon>
    </lineage>
</organism>
<gene>
    <name evidence="5" type="ORF">FSARC_6541</name>
</gene>
<reference evidence="5" key="2">
    <citation type="submission" date="2020-05" db="EMBL/GenBank/DDBJ databases">
        <authorList>
            <person name="Kim H.-S."/>
            <person name="Proctor R.H."/>
            <person name="Brown D.W."/>
        </authorList>
    </citation>
    <scope>NUCLEOTIDE SEQUENCE</scope>
    <source>
        <strain evidence="5">NRRL 20472</strain>
    </source>
</reference>
<dbReference type="InterPro" id="IPR050613">
    <property type="entry name" value="Sec_Metabolite_Reg"/>
</dbReference>
<name>A0A8H4X994_9HYPO</name>
<evidence type="ECO:0000313" key="5">
    <source>
        <dbReference type="EMBL" id="KAF4965701.1"/>
    </source>
</evidence>
<dbReference type="Proteomes" id="UP000622797">
    <property type="component" value="Unassembled WGS sequence"/>
</dbReference>
<feature type="region of interest" description="Disordered" evidence="3">
    <location>
        <begin position="679"/>
        <end position="698"/>
    </location>
</feature>
<evidence type="ECO:0000313" key="6">
    <source>
        <dbReference type="Proteomes" id="UP000622797"/>
    </source>
</evidence>
<feature type="compositionally biased region" description="Polar residues" evidence="3">
    <location>
        <begin position="679"/>
        <end position="688"/>
    </location>
</feature>